<feature type="compositionally biased region" description="Polar residues" evidence="1">
    <location>
        <begin position="248"/>
        <end position="260"/>
    </location>
</feature>
<sequence>MDAEGRGSGGANGYPENVPKRTPRRSQVPSPSHGLNETVNAGDSTSYVPTVSNEDGSNRRVVRGTSGSTPLPPERVNIGIPSRSLLRMISTEPIVDIGSARNDDSGSGALFVDPVSTGTPTRTRRSSTTGRRSSGGKSINLSSSINSMRSASSTASQRFRRLPAFGLPFPGQLAHSADVPSPQILHRTPGLFPRLHDGNSAFSMYADKVHDGCMSSPSRLHLNRNSPLPVLSSVSAPGGYFSVHRSESTQGNRDQNNGGSFNVPLAMQSDESSTTGASSGTMSTMTPSSEESLVIEYPPNADARSHVIHHSMAPGVRRSIGNIPSRERTPRGTPRNHAGEAGQFPQQLQSPYQRETGTQDSLGNIYFRHGQSTASSYGLNGQYLTDASARQSTGGASGGSFADGGPAGHTVGSSIIHRELVETLGDELRNVHSVSEIGGIGCLNEPSGILSHRSADEGFASPHGGSGISQIRQDNIEQYIAAGNFWGNESHLIAATHDNGLLHQTTTPTARHSGGKERGSASRRSRISHTEEMGDGLIVKRSDEGEHAVDDEEEGSIFLIPDNFNVYAAPFGDTAGSSSGVKLDDDVQMYTARGQDTEDNEDDQPCAGSETLNFTFSYSDVPAAAQSHEGSNSSGSVGYEEDALFYNVPGGLSYHAGLNIQGHPGVLAPTAPMNLEDLLYNHAFYSGEQDMGSCDEPADGMTFSDRVQLFVARRASEHGPDGSTPADSQLPSSNEIELDEDYIKAQMSMMTSIEQGSAEDGTGGSVSAPPNLGTPENNDLQTMPVLTALQESVVRQEISEMGTLMPLITENEQMELIRSQHPLSPPRSTEDLMHTDDAINKLYSVIPASYSQMAVAATVTESTPEGEMVVENAVTVPDPSHNAHLELAAPLQTTDFYSALVREKSRLHSDIVPSYDERFIPGVAYGLRNIPKRLKLADMSPHGFNDESAQKGQDNPVVMPEAELLVDEAYKRVQILVGAKLCESGYSIPADSNDRPADVTGPPAASGMNAPSSTLLDLTPQKREVQEEAKQMLSEVMSKLKSINAAKEKMHQSCVSATNHATLLANATEVYSSVVKECRQLTKSIQQRQKYSEMQTNLIGFKSKHLETLRTRVAKLTQRVQLREANGQKLQHMEHLIETLRNIYAATGIRVVPLDAGSKKIRWVFAIFFNADCNTKRCIRSFRKSWHNDLVRVADNLMDGTMNKPVVYRRIKAEQRFNPEINMLVCIKVTEGGAGYGNFLPICMRSVLRCGDESSPEVEATRTPHHRTHVPVFRSDEWPSCSPILSKTPSVTRELGRFYSSGVESTNSATSDPDALETEDAPIEFPRGTSHITICPVKWDDMVDVSRGLRIVFTAPKFKTGGGSDKVWEQVLTRLLEAANKRMRQIISRWMSNNVDESHPVTLIALMREVMDYGSALSARIRVVQRELLQLLKSTCAATFTTKGGVMTVEVVFLPQAPKSPSLLCSVDVDAYDLLQKGSYTRAARNIRLRAMQHGYDLLLHYIHAAMAAGDRDLSIYDFVADACQRAGHMLYKHAN</sequence>
<feature type="region of interest" description="Disordered" evidence="1">
    <location>
        <begin position="990"/>
        <end position="1019"/>
    </location>
</feature>
<feature type="compositionally biased region" description="Low complexity" evidence="1">
    <location>
        <begin position="269"/>
        <end position="291"/>
    </location>
</feature>
<dbReference type="RefSeq" id="XP_012770011.1">
    <property type="nucleotide sequence ID" value="XM_012914557.1"/>
</dbReference>
<feature type="region of interest" description="Disordered" evidence="1">
    <location>
        <begin position="241"/>
        <end position="291"/>
    </location>
</feature>
<dbReference type="VEuPathDB" id="PiroplasmaDB:BBBOND_0403130"/>
<evidence type="ECO:0000313" key="2">
    <source>
        <dbReference type="EMBL" id="CDR97825.1"/>
    </source>
</evidence>
<dbReference type="EMBL" id="LK391710">
    <property type="protein sequence ID" value="CDR97825.1"/>
    <property type="molecule type" value="Genomic_DNA"/>
</dbReference>
<reference evidence="3" key="1">
    <citation type="journal article" date="2014" name="Nucleic Acids Res.">
        <title>The evolutionary dynamics of variant antigen genes in Babesia reveal a history of genomic innovation underlying host-parasite interaction.</title>
        <authorList>
            <person name="Jackson A.P."/>
            <person name="Otto T.D."/>
            <person name="Darby A."/>
            <person name="Ramaprasad A."/>
            <person name="Xia D."/>
            <person name="Echaide I.E."/>
            <person name="Farber M."/>
            <person name="Gahlot S."/>
            <person name="Gamble J."/>
            <person name="Gupta D."/>
            <person name="Gupta Y."/>
            <person name="Jackson L."/>
            <person name="Malandrin L."/>
            <person name="Malas T.B."/>
            <person name="Moussa E."/>
            <person name="Nair M."/>
            <person name="Reid A.J."/>
            <person name="Sanders M."/>
            <person name="Sharma J."/>
            <person name="Tracey A."/>
            <person name="Quail M.A."/>
            <person name="Weir W."/>
            <person name="Wastling J.M."/>
            <person name="Hall N."/>
            <person name="Willadsen P."/>
            <person name="Lingelbach K."/>
            <person name="Shiels B."/>
            <person name="Tait A."/>
            <person name="Berriman M."/>
            <person name="Allred D.R."/>
            <person name="Pain A."/>
        </authorList>
    </citation>
    <scope>NUCLEOTIDE SEQUENCE [LARGE SCALE GENOMIC DNA]</scope>
    <source>
        <strain evidence="3">Bond</strain>
    </source>
</reference>
<name>A0A061DET2_BABBI</name>
<proteinExistence type="predicted"/>
<evidence type="ECO:0000256" key="1">
    <source>
        <dbReference type="SAM" id="MobiDB-lite"/>
    </source>
</evidence>
<feature type="compositionally biased region" description="Polar residues" evidence="1">
    <location>
        <begin position="344"/>
        <end position="358"/>
    </location>
</feature>
<gene>
    <name evidence="2" type="ORF">BBBOND_0403130</name>
</gene>
<dbReference type="Proteomes" id="UP000033188">
    <property type="component" value="Chromosome 4"/>
</dbReference>
<feature type="region of interest" description="Disordered" evidence="1">
    <location>
        <begin position="755"/>
        <end position="779"/>
    </location>
</feature>
<protein>
    <submittedName>
        <fullName evidence="2">Uncharacterized protein</fullName>
    </submittedName>
</protein>
<feature type="region of interest" description="Disordered" evidence="1">
    <location>
        <begin position="99"/>
        <end position="155"/>
    </location>
</feature>
<feature type="region of interest" description="Disordered" evidence="1">
    <location>
        <begin position="505"/>
        <end position="530"/>
    </location>
</feature>
<feature type="compositionally biased region" description="Low complexity" evidence="1">
    <location>
        <begin position="116"/>
        <end position="155"/>
    </location>
</feature>
<evidence type="ECO:0000313" key="3">
    <source>
        <dbReference type="Proteomes" id="UP000033188"/>
    </source>
</evidence>
<organism evidence="2 3">
    <name type="scientific">Babesia bigemina</name>
    <dbReference type="NCBI Taxonomy" id="5866"/>
    <lineage>
        <taxon>Eukaryota</taxon>
        <taxon>Sar</taxon>
        <taxon>Alveolata</taxon>
        <taxon>Apicomplexa</taxon>
        <taxon>Aconoidasida</taxon>
        <taxon>Piroplasmida</taxon>
        <taxon>Babesiidae</taxon>
        <taxon>Babesia</taxon>
    </lineage>
</organism>
<keyword evidence="3" id="KW-1185">Reference proteome</keyword>
<feature type="region of interest" description="Disordered" evidence="1">
    <location>
        <begin position="715"/>
        <end position="734"/>
    </location>
</feature>
<feature type="region of interest" description="Disordered" evidence="1">
    <location>
        <begin position="1"/>
        <end position="77"/>
    </location>
</feature>
<dbReference type="KEGG" id="bbig:BBBOND_0403130"/>
<dbReference type="GeneID" id="24566366"/>
<feature type="compositionally biased region" description="Polar residues" evidence="1">
    <location>
        <begin position="25"/>
        <end position="55"/>
    </location>
</feature>
<feature type="compositionally biased region" description="Polar residues" evidence="1">
    <location>
        <begin position="725"/>
        <end position="734"/>
    </location>
</feature>
<feature type="compositionally biased region" description="Gly residues" evidence="1">
    <location>
        <begin position="1"/>
        <end position="12"/>
    </location>
</feature>
<dbReference type="OrthoDB" id="366453at2759"/>
<accession>A0A061DET2</accession>
<feature type="region of interest" description="Disordered" evidence="1">
    <location>
        <begin position="311"/>
        <end position="358"/>
    </location>
</feature>